<name>A0A921KL91_9ACTN</name>
<sequence>MKKSTFIGNFVAWVIVAALGIAFLAWYHMTDFEVVSAAIGDSAFVQLGVVLASPLLLYAIGVLIGLLLVWFKRIRMGGVARTVCLVLALLALAFVLLAGVPALAPDTAGTLMIPTVVIVYVTMVAPIMVMFFGFLYALGLAPADASKRGPLSRHLPDERAE</sequence>
<dbReference type="RefSeq" id="WP_273448088.1">
    <property type="nucleotide sequence ID" value="NZ_CALUGK010000022.1"/>
</dbReference>
<proteinExistence type="predicted"/>
<reference evidence="2" key="1">
    <citation type="journal article" date="2021" name="PeerJ">
        <title>Extensive microbial diversity within the chicken gut microbiome revealed by metagenomics and culture.</title>
        <authorList>
            <person name="Gilroy R."/>
            <person name="Ravi A."/>
            <person name="Getino M."/>
            <person name="Pursley I."/>
            <person name="Horton D.L."/>
            <person name="Alikhan N.F."/>
            <person name="Baker D."/>
            <person name="Gharbi K."/>
            <person name="Hall N."/>
            <person name="Watson M."/>
            <person name="Adriaenssens E.M."/>
            <person name="Foster-Nyarko E."/>
            <person name="Jarju S."/>
            <person name="Secka A."/>
            <person name="Antonio M."/>
            <person name="Oren A."/>
            <person name="Chaudhuri R.R."/>
            <person name="La Ragione R."/>
            <person name="Hildebrand F."/>
            <person name="Pallen M.J."/>
        </authorList>
    </citation>
    <scope>NUCLEOTIDE SEQUENCE</scope>
    <source>
        <strain evidence="2">CHK124-7917</strain>
    </source>
</reference>
<feature type="transmembrane region" description="Helical" evidence="1">
    <location>
        <begin position="83"/>
        <end position="104"/>
    </location>
</feature>
<dbReference type="AlphaFoldDB" id="A0A921KL91"/>
<keyword evidence="1" id="KW-0472">Membrane</keyword>
<dbReference type="EMBL" id="DYWQ01000080">
    <property type="protein sequence ID" value="HJF45175.1"/>
    <property type="molecule type" value="Genomic_DNA"/>
</dbReference>
<reference evidence="2" key="2">
    <citation type="submission" date="2021-09" db="EMBL/GenBank/DDBJ databases">
        <authorList>
            <person name="Gilroy R."/>
        </authorList>
    </citation>
    <scope>NUCLEOTIDE SEQUENCE</scope>
    <source>
        <strain evidence="2">CHK124-7917</strain>
    </source>
</reference>
<feature type="transmembrane region" description="Helical" evidence="1">
    <location>
        <begin position="47"/>
        <end position="71"/>
    </location>
</feature>
<keyword evidence="1" id="KW-1133">Transmembrane helix</keyword>
<protein>
    <submittedName>
        <fullName evidence="2">Uncharacterized protein</fullName>
    </submittedName>
</protein>
<dbReference type="Proteomes" id="UP000697330">
    <property type="component" value="Unassembled WGS sequence"/>
</dbReference>
<feature type="transmembrane region" description="Helical" evidence="1">
    <location>
        <begin position="7"/>
        <end position="27"/>
    </location>
</feature>
<evidence type="ECO:0000256" key="1">
    <source>
        <dbReference type="SAM" id="Phobius"/>
    </source>
</evidence>
<feature type="transmembrane region" description="Helical" evidence="1">
    <location>
        <begin position="116"/>
        <end position="138"/>
    </location>
</feature>
<organism evidence="2 3">
    <name type="scientific">Thermophilibacter provencensis</name>
    <dbReference type="NCBI Taxonomy" id="1852386"/>
    <lineage>
        <taxon>Bacteria</taxon>
        <taxon>Bacillati</taxon>
        <taxon>Actinomycetota</taxon>
        <taxon>Coriobacteriia</taxon>
        <taxon>Coriobacteriales</taxon>
        <taxon>Atopobiaceae</taxon>
        <taxon>Thermophilibacter</taxon>
    </lineage>
</organism>
<gene>
    <name evidence="2" type="ORF">K8U72_05240</name>
</gene>
<accession>A0A921KL91</accession>
<evidence type="ECO:0000313" key="3">
    <source>
        <dbReference type="Proteomes" id="UP000697330"/>
    </source>
</evidence>
<comment type="caution">
    <text evidence="2">The sequence shown here is derived from an EMBL/GenBank/DDBJ whole genome shotgun (WGS) entry which is preliminary data.</text>
</comment>
<keyword evidence="1" id="KW-0812">Transmembrane</keyword>
<evidence type="ECO:0000313" key="2">
    <source>
        <dbReference type="EMBL" id="HJF45175.1"/>
    </source>
</evidence>